<proteinExistence type="predicted"/>
<dbReference type="EMBL" id="SIRT01000001">
    <property type="protein sequence ID" value="TBN06715.1"/>
    <property type="molecule type" value="Genomic_DNA"/>
</dbReference>
<dbReference type="InterPro" id="IPR046947">
    <property type="entry name" value="LytR-like"/>
</dbReference>
<reference evidence="3 4" key="1">
    <citation type="submission" date="2019-02" db="EMBL/GenBank/DDBJ databases">
        <title>Hyunsoonleella sp., isolated from marine sediment.</title>
        <authorList>
            <person name="Liu B.-T."/>
        </authorList>
    </citation>
    <scope>NUCLEOTIDE SEQUENCE [LARGE SCALE GENOMIC DNA]</scope>
    <source>
        <strain evidence="3 4">T58</strain>
    </source>
</reference>
<keyword evidence="4" id="KW-1185">Reference proteome</keyword>
<dbReference type="AlphaFoldDB" id="A0A4Q9FJB2"/>
<evidence type="ECO:0000256" key="1">
    <source>
        <dbReference type="SAM" id="Phobius"/>
    </source>
</evidence>
<dbReference type="Proteomes" id="UP000291142">
    <property type="component" value="Unassembled WGS sequence"/>
</dbReference>
<dbReference type="PROSITE" id="PS50930">
    <property type="entry name" value="HTH_LYTTR"/>
    <property type="match status" value="1"/>
</dbReference>
<dbReference type="GO" id="GO:0003677">
    <property type="term" value="F:DNA binding"/>
    <property type="evidence" value="ECO:0007669"/>
    <property type="project" value="InterPro"/>
</dbReference>
<sequence>MVRQYFTVIFVAIIFFTNKCISQNETVKRVKDETTLRQNDSVKVVELLNSANYYYQNEFNLDSLLAISTRAVIISKKSNLDLLTSRGYSAQSITHLHRGTLDDAKIALDSSYLYAKKSKNDKQIISSLTLISGYHTEAKQFDKAVEILIDILKIADKDNDIATQASVYNRLTNLYSKQNNEPKVKENLDKLSQIIKNHPNKVPKNVQIYVLESYVYYFEKRSKREPNSKALQDSVKYYYNKGLDYAKTNKLLQNQGSLHAVMASLYINKDQFLEAEPYIKKALQYKNYLDNIALNNIYGSLPHISLYKNHDIEAKKYVDTLLYHVPKYSTNDSIHAYHIAYEINFALRNYKESQKYSALEKQLKDKQEAIKQAKIVEELQLKYDTEKKDALIKAQTLEQKELKNRARINYLLFGLGFLGLLVFVVGYYFLTKNKSLAVKLDLEQTKAALLQSKLNPNFQPKENGNNVNGNGKTVDKLLVKSQDISELVNINDIIRCEADGTYAKIVTTKKTLFSSKNLKYHEDILTKHNFIRVHNSHLVNVDYIQSFNRQIQDGMQLHNGDKIPVSARKKKEISEFLDTLS</sequence>
<evidence type="ECO:0000313" key="3">
    <source>
        <dbReference type="EMBL" id="TBN06715.1"/>
    </source>
</evidence>
<dbReference type="InterPro" id="IPR011990">
    <property type="entry name" value="TPR-like_helical_dom_sf"/>
</dbReference>
<organism evidence="3 4">
    <name type="scientific">Hyunsoonleella flava</name>
    <dbReference type="NCBI Taxonomy" id="2527939"/>
    <lineage>
        <taxon>Bacteria</taxon>
        <taxon>Pseudomonadati</taxon>
        <taxon>Bacteroidota</taxon>
        <taxon>Flavobacteriia</taxon>
        <taxon>Flavobacteriales</taxon>
        <taxon>Flavobacteriaceae</taxon>
    </lineage>
</organism>
<keyword evidence="1" id="KW-1133">Transmembrane helix</keyword>
<dbReference type="OrthoDB" id="2168082at2"/>
<dbReference type="GO" id="GO:0000156">
    <property type="term" value="F:phosphorelay response regulator activity"/>
    <property type="evidence" value="ECO:0007669"/>
    <property type="project" value="InterPro"/>
</dbReference>
<feature type="domain" description="HTH LytTR-type" evidence="2">
    <location>
        <begin position="477"/>
        <end position="579"/>
    </location>
</feature>
<dbReference type="RefSeq" id="WP_130962702.1">
    <property type="nucleotide sequence ID" value="NZ_SIRT01000001.1"/>
</dbReference>
<dbReference type="SMART" id="SM00850">
    <property type="entry name" value="LytTR"/>
    <property type="match status" value="1"/>
</dbReference>
<feature type="transmembrane region" description="Helical" evidence="1">
    <location>
        <begin position="410"/>
        <end position="430"/>
    </location>
</feature>
<dbReference type="Gene3D" id="1.25.40.10">
    <property type="entry name" value="Tetratricopeptide repeat domain"/>
    <property type="match status" value="1"/>
</dbReference>
<keyword evidence="1" id="KW-0472">Membrane</keyword>
<comment type="caution">
    <text evidence="3">The sequence shown here is derived from an EMBL/GenBank/DDBJ whole genome shotgun (WGS) entry which is preliminary data.</text>
</comment>
<protein>
    <recommendedName>
        <fullName evidence="2">HTH LytTR-type domain-containing protein</fullName>
    </recommendedName>
</protein>
<dbReference type="InterPro" id="IPR007492">
    <property type="entry name" value="LytTR_DNA-bd_dom"/>
</dbReference>
<dbReference type="PANTHER" id="PTHR37299">
    <property type="entry name" value="TRANSCRIPTIONAL REGULATOR-RELATED"/>
    <property type="match status" value="1"/>
</dbReference>
<dbReference type="Gene3D" id="2.40.50.1020">
    <property type="entry name" value="LytTr DNA-binding domain"/>
    <property type="match status" value="1"/>
</dbReference>
<gene>
    <name evidence="3" type="ORF">EYD45_02195</name>
</gene>
<name>A0A4Q9FJB2_9FLAO</name>
<dbReference type="PANTHER" id="PTHR37299:SF1">
    <property type="entry name" value="STAGE 0 SPORULATION PROTEIN A HOMOLOG"/>
    <property type="match status" value="1"/>
</dbReference>
<dbReference type="SUPFAM" id="SSF48452">
    <property type="entry name" value="TPR-like"/>
    <property type="match status" value="1"/>
</dbReference>
<dbReference type="Pfam" id="PF04397">
    <property type="entry name" value="LytTR"/>
    <property type="match status" value="1"/>
</dbReference>
<accession>A0A4Q9FJB2</accession>
<keyword evidence="1" id="KW-0812">Transmembrane</keyword>
<evidence type="ECO:0000313" key="4">
    <source>
        <dbReference type="Proteomes" id="UP000291142"/>
    </source>
</evidence>
<evidence type="ECO:0000259" key="2">
    <source>
        <dbReference type="PROSITE" id="PS50930"/>
    </source>
</evidence>